<dbReference type="Gene3D" id="2.40.50.40">
    <property type="match status" value="1"/>
</dbReference>
<accession>A0A8J1L260</accession>
<organism evidence="4 5">
    <name type="scientific">Xenopus laevis</name>
    <name type="common">African clawed frog</name>
    <dbReference type="NCBI Taxonomy" id="8355"/>
    <lineage>
        <taxon>Eukaryota</taxon>
        <taxon>Metazoa</taxon>
        <taxon>Chordata</taxon>
        <taxon>Craniata</taxon>
        <taxon>Vertebrata</taxon>
        <taxon>Euteleostomi</taxon>
        <taxon>Amphibia</taxon>
        <taxon>Batrachia</taxon>
        <taxon>Anura</taxon>
        <taxon>Pipoidea</taxon>
        <taxon>Pipidae</taxon>
        <taxon>Xenopodinae</taxon>
        <taxon>Xenopus</taxon>
        <taxon>Xenopus</taxon>
    </lineage>
</organism>
<dbReference type="InterPro" id="IPR016197">
    <property type="entry name" value="Chromo-like_dom_sf"/>
</dbReference>
<comment type="subcellular location">
    <subcellularLocation>
        <location evidence="1">Nucleus</location>
    </subcellularLocation>
</comment>
<keyword evidence="2" id="KW-0539">Nucleus</keyword>
<dbReference type="PANTHER" id="PTHR37984">
    <property type="entry name" value="PROTEIN CBG26694"/>
    <property type="match status" value="1"/>
</dbReference>
<evidence type="ECO:0000259" key="3">
    <source>
        <dbReference type="PROSITE" id="PS50013"/>
    </source>
</evidence>
<dbReference type="InterPro" id="IPR012337">
    <property type="entry name" value="RNaseH-like_sf"/>
</dbReference>
<dbReference type="KEGG" id="xla:121395101"/>
<dbReference type="PROSITE" id="PS50013">
    <property type="entry name" value="CHROMO_2"/>
    <property type="match status" value="1"/>
</dbReference>
<dbReference type="GO" id="GO:0005634">
    <property type="term" value="C:nucleus"/>
    <property type="evidence" value="ECO:0007669"/>
    <property type="project" value="UniProtKB-SubCell"/>
</dbReference>
<protein>
    <submittedName>
        <fullName evidence="5">Uncharacterized protein LOC121395101</fullName>
    </submittedName>
</protein>
<evidence type="ECO:0000313" key="4">
    <source>
        <dbReference type="Proteomes" id="UP000186698"/>
    </source>
</evidence>
<dbReference type="InterPro" id="IPR023779">
    <property type="entry name" value="Chromodomain_CS"/>
</dbReference>
<dbReference type="CDD" id="cd00024">
    <property type="entry name" value="CD_CSD"/>
    <property type="match status" value="1"/>
</dbReference>
<dbReference type="SUPFAM" id="SSF54160">
    <property type="entry name" value="Chromo domain-like"/>
    <property type="match status" value="1"/>
</dbReference>
<reference evidence="5" key="1">
    <citation type="submission" date="2025-08" db="UniProtKB">
        <authorList>
            <consortium name="RefSeq"/>
        </authorList>
    </citation>
    <scope>IDENTIFICATION</scope>
    <source>
        <strain evidence="5">J_2021</strain>
        <tissue evidence="5">Erythrocytes</tissue>
    </source>
</reference>
<dbReference type="PANTHER" id="PTHR37984:SF5">
    <property type="entry name" value="PROTEIN NYNRIN-LIKE"/>
    <property type="match status" value="1"/>
</dbReference>
<dbReference type="InterPro" id="IPR056924">
    <property type="entry name" value="SH3_Tf2-1"/>
</dbReference>
<proteinExistence type="predicted"/>
<evidence type="ECO:0000256" key="2">
    <source>
        <dbReference type="ARBA" id="ARBA00023242"/>
    </source>
</evidence>
<dbReference type="SUPFAM" id="SSF53098">
    <property type="entry name" value="Ribonuclease H-like"/>
    <property type="match status" value="1"/>
</dbReference>
<dbReference type="InterPro" id="IPR050951">
    <property type="entry name" value="Retrovirus_Pol_polyprotein"/>
</dbReference>
<dbReference type="Pfam" id="PF00385">
    <property type="entry name" value="Chromo"/>
    <property type="match status" value="1"/>
</dbReference>
<dbReference type="RefSeq" id="XP_041423618.1">
    <property type="nucleotide sequence ID" value="XM_041567684.1"/>
</dbReference>
<dbReference type="GO" id="GO:0003676">
    <property type="term" value="F:nucleic acid binding"/>
    <property type="evidence" value="ECO:0007669"/>
    <property type="project" value="InterPro"/>
</dbReference>
<dbReference type="Pfam" id="PF24626">
    <property type="entry name" value="SH3_Tf2-1"/>
    <property type="match status" value="1"/>
</dbReference>
<dbReference type="PROSITE" id="PS00598">
    <property type="entry name" value="CHROMO_1"/>
    <property type="match status" value="1"/>
</dbReference>
<dbReference type="InterPro" id="IPR017984">
    <property type="entry name" value="Chromo_dom_subgr"/>
</dbReference>
<dbReference type="GeneID" id="121395101"/>
<dbReference type="Proteomes" id="UP000186698">
    <property type="component" value="Chromosome 6S"/>
</dbReference>
<dbReference type="InterPro" id="IPR036397">
    <property type="entry name" value="RNaseH_sf"/>
</dbReference>
<dbReference type="OrthoDB" id="9046595at2759"/>
<sequence length="285" mass="32053">MAHFVSLPKLPSASETAEVFIREVVRLHGVPDEVVSDRGPQFTSQFWKTLCAALQIKDDWVYADRKRRKDPEFKVGDQVWLSTANLKLSCPSKKLGQRFLGPFTICRQINSVSFQLKLPNSYRIHPVFHAALLKPVVHHHFPGRSFPPPPPVIVDNQEEFVVEQILDVRRRGKRLQYLIKWKGYGPEENSWEPSSNIHAPRLLTQFYKTHPGKPSTVCVQRSHLGRGQCKKYLPSGSIDAPPSSVPDVTGVGSRVRAEACTSARIQAQARCGAERVHADSSSQAF</sequence>
<name>A0A8J1L260_XENLA</name>
<dbReference type="AlphaFoldDB" id="A0A8J1L260"/>
<gene>
    <name evidence="5" type="primary">LOC121395101</name>
</gene>
<dbReference type="PRINTS" id="PR00504">
    <property type="entry name" value="CHROMODOMAIN"/>
</dbReference>
<dbReference type="InterPro" id="IPR000953">
    <property type="entry name" value="Chromo/chromo_shadow_dom"/>
</dbReference>
<evidence type="ECO:0000313" key="5">
    <source>
        <dbReference type="RefSeq" id="XP_041423618.1"/>
    </source>
</evidence>
<feature type="domain" description="Chromo" evidence="3">
    <location>
        <begin position="160"/>
        <end position="218"/>
    </location>
</feature>
<keyword evidence="4" id="KW-1185">Reference proteome</keyword>
<dbReference type="SMART" id="SM00298">
    <property type="entry name" value="CHROMO"/>
    <property type="match status" value="1"/>
</dbReference>
<dbReference type="Gene3D" id="3.30.420.10">
    <property type="entry name" value="Ribonuclease H-like superfamily/Ribonuclease H"/>
    <property type="match status" value="1"/>
</dbReference>
<dbReference type="InterPro" id="IPR023780">
    <property type="entry name" value="Chromo_domain"/>
</dbReference>
<evidence type="ECO:0000256" key="1">
    <source>
        <dbReference type="ARBA" id="ARBA00004123"/>
    </source>
</evidence>